<proteinExistence type="predicted"/>
<dbReference type="InterPro" id="IPR024983">
    <property type="entry name" value="CHAT_dom"/>
</dbReference>
<dbReference type="Gene3D" id="1.25.40.10">
    <property type="entry name" value="Tetratricopeptide repeat domain"/>
    <property type="match status" value="2"/>
</dbReference>
<evidence type="ECO:0000259" key="2">
    <source>
        <dbReference type="Pfam" id="PF12770"/>
    </source>
</evidence>
<evidence type="ECO:0000256" key="1">
    <source>
        <dbReference type="PROSITE-ProRule" id="PRU00339"/>
    </source>
</evidence>
<gene>
    <name evidence="3" type="ORF">XM38_043820</name>
</gene>
<dbReference type="Pfam" id="PF12770">
    <property type="entry name" value="CHAT"/>
    <property type="match status" value="1"/>
</dbReference>
<dbReference type="PANTHER" id="PTHR10098">
    <property type="entry name" value="RAPSYN-RELATED"/>
    <property type="match status" value="1"/>
</dbReference>
<organism evidence="3 4">
    <name type="scientific">Halomicronema hongdechloris C2206</name>
    <dbReference type="NCBI Taxonomy" id="1641165"/>
    <lineage>
        <taxon>Bacteria</taxon>
        <taxon>Bacillati</taxon>
        <taxon>Cyanobacteriota</taxon>
        <taxon>Cyanophyceae</taxon>
        <taxon>Nodosilineales</taxon>
        <taxon>Nodosilineaceae</taxon>
        <taxon>Halomicronema</taxon>
    </lineage>
</organism>
<dbReference type="PROSITE" id="PS50005">
    <property type="entry name" value="TPR"/>
    <property type="match status" value="2"/>
</dbReference>
<evidence type="ECO:0000313" key="3">
    <source>
        <dbReference type="EMBL" id="ASC73415.1"/>
    </source>
</evidence>
<name>A0A1Z3HT01_9CYAN</name>
<feature type="repeat" description="TPR" evidence="1">
    <location>
        <begin position="240"/>
        <end position="273"/>
    </location>
</feature>
<dbReference type="SMART" id="SM00028">
    <property type="entry name" value="TPR"/>
    <property type="match status" value="8"/>
</dbReference>
<sequence length="878" mass="95505">MGLAGVGSPAWAQPTAADCYAQLEQGMEPATICHQVLAGWLQQADAYPRSLPVGQRLPQLALLQQALSLANLLQEPELSIEVLHRLADLSHDLGQYPRAIEQFQQALELAQSLDLPRLQGESLAGLGRVHTDFGQLALALEYYQQALEQFQAVGATAEVAATWRLISIAHQEDGQWLAALQAAAESLAMAQGDRGSGGSSGGSTPTGEVELAQGEYDHAIASYRQAIARRRQGADSLALAESLNRLGGAYSLQGQYPEALGAYREALDLSRQQDNLAQTATLLQNLGLTQAKVGQINPAINRLHEAAAIFQVLGYRGLEGETLSTIATLLRQQQQPELAIAVYKRAINVLEGVRQELRLLPQELQTIFPETFAGTYRALADLLLQQGRIEEAQQVLDLLKVQEIDDYLYAVEASGQGELGIESLSAETALLDRYGQTIAQGRELAQLRHIPPPERSPAQQQRIAELVAAQQDSLDSFNRFITSPEVTALIQQLSMTSRRQNIDPAHLNSLQDNLRQLEVPAVLLYPLILEDRLELLLVTPYSPPIRRTVAVTAGELTTTIQAFRAALSNREPRVEELAHRLYRWLVQPLEADLAQAEAELLVYAPDGQLRYIPLAALHDGRQWLVERFQVTNITAASLTDFDAAPAASPSVLAAAFSQGQYDVHIGQRRVQLAGLPYAGVEVDSLTHTFATVSTLLNQDFSPTATIPRMGDHTIVHLATHAEFVPGQPQDSFILFGNGEQVTLEDIGTWNLNRADLVVLSACQTGLGGRLGNGEEILGFGYQIQRAGAKAAVASLWSVDDGGTQALMTAFYAGLQQGSTKAHALRQAQLALIRNDQAVIDDTQRSIAIVLSDGATRQLPSSFSHPYYWAPFILIGNGR</sequence>
<dbReference type="SUPFAM" id="SSF48452">
    <property type="entry name" value="TPR-like"/>
    <property type="match status" value="2"/>
</dbReference>
<dbReference type="AlphaFoldDB" id="A0A1Z3HT01"/>
<keyword evidence="1" id="KW-0802">TPR repeat</keyword>
<dbReference type="InterPro" id="IPR011990">
    <property type="entry name" value="TPR-like_helical_dom_sf"/>
</dbReference>
<protein>
    <submittedName>
        <fullName evidence="3">Tetratricopeptide repeat domain protein</fullName>
    </submittedName>
</protein>
<feature type="domain" description="CHAT" evidence="2">
    <location>
        <begin position="576"/>
        <end position="876"/>
    </location>
</feature>
<evidence type="ECO:0000313" key="4">
    <source>
        <dbReference type="Proteomes" id="UP000191901"/>
    </source>
</evidence>
<reference evidence="3 4" key="1">
    <citation type="journal article" date="2016" name="Biochim. Biophys. Acta">
        <title>Characterization of red-shifted phycobilisomes isolated from the chlorophyll f-containing cyanobacterium Halomicronema hongdechloris.</title>
        <authorList>
            <person name="Li Y."/>
            <person name="Lin Y."/>
            <person name="Garvey C.J."/>
            <person name="Birch D."/>
            <person name="Corkery R.W."/>
            <person name="Loughlin P.C."/>
            <person name="Scheer H."/>
            <person name="Willows R.D."/>
            <person name="Chen M."/>
        </authorList>
    </citation>
    <scope>NUCLEOTIDE SEQUENCE [LARGE SCALE GENOMIC DNA]</scope>
    <source>
        <strain evidence="3 4">C2206</strain>
    </source>
</reference>
<dbReference type="KEGG" id="hhg:XM38_043820"/>
<accession>A0A1Z3HT01</accession>
<dbReference type="STRING" id="1641165.XM38_03600"/>
<feature type="repeat" description="TPR" evidence="1">
    <location>
        <begin position="80"/>
        <end position="113"/>
    </location>
</feature>
<dbReference type="Proteomes" id="UP000191901">
    <property type="component" value="Chromosome"/>
</dbReference>
<dbReference type="Pfam" id="PF13424">
    <property type="entry name" value="TPR_12"/>
    <property type="match status" value="3"/>
</dbReference>
<dbReference type="EMBL" id="CP021983">
    <property type="protein sequence ID" value="ASC73415.1"/>
    <property type="molecule type" value="Genomic_DNA"/>
</dbReference>
<dbReference type="Pfam" id="PF13181">
    <property type="entry name" value="TPR_8"/>
    <property type="match status" value="1"/>
</dbReference>
<keyword evidence="4" id="KW-1185">Reference proteome</keyword>
<dbReference type="InterPro" id="IPR019734">
    <property type="entry name" value="TPR_rpt"/>
</dbReference>